<dbReference type="PANTHER" id="PTHR21231">
    <property type="entry name" value="XPA-BINDING PROTEIN 1-RELATED"/>
    <property type="match status" value="1"/>
</dbReference>
<evidence type="ECO:0000256" key="3">
    <source>
        <dbReference type="ARBA" id="ARBA00022741"/>
    </source>
</evidence>
<dbReference type="Gene3D" id="3.40.50.300">
    <property type="entry name" value="P-loop containing nucleotide triphosphate hydrolases"/>
    <property type="match status" value="1"/>
</dbReference>
<comment type="function">
    <text evidence="6">Small GTPase required for proper nuclear import of RNA polymerase II and III (RNAPII and RNAPIII). May act at an RNAP assembly step prior to nuclear import.</text>
</comment>
<comment type="subunit">
    <text evidence="6">Binds to RNA polymerase II (RNAPII).</text>
</comment>
<evidence type="ECO:0000256" key="2">
    <source>
        <dbReference type="ARBA" id="ARBA00014587"/>
    </source>
</evidence>
<accession>A0A7S0J3M6</accession>
<comment type="similarity">
    <text evidence="1 6">Belongs to the GPN-loop GTPase family.</text>
</comment>
<keyword evidence="4 6" id="KW-0378">Hydrolase</keyword>
<keyword evidence="3 6" id="KW-0547">Nucleotide-binding</keyword>
<name>A0A7S0J3M6_9EUKA</name>
<dbReference type="InterPro" id="IPR027417">
    <property type="entry name" value="P-loop_NTPase"/>
</dbReference>
<dbReference type="InterPro" id="IPR030228">
    <property type="entry name" value="Gpn3"/>
</dbReference>
<dbReference type="GO" id="GO:0005525">
    <property type="term" value="F:GTP binding"/>
    <property type="evidence" value="ECO:0007669"/>
    <property type="project" value="UniProtKB-KW"/>
</dbReference>
<dbReference type="FunFam" id="3.40.50.300:FF:000552">
    <property type="entry name" value="GPN-loop GTPase 3"/>
    <property type="match status" value="1"/>
</dbReference>
<dbReference type="EMBL" id="HBER01030752">
    <property type="protein sequence ID" value="CAD8540160.1"/>
    <property type="molecule type" value="Transcribed_RNA"/>
</dbReference>
<evidence type="ECO:0000256" key="4">
    <source>
        <dbReference type="ARBA" id="ARBA00022801"/>
    </source>
</evidence>
<evidence type="ECO:0000256" key="6">
    <source>
        <dbReference type="RuleBase" id="RU365059"/>
    </source>
</evidence>
<dbReference type="CDD" id="cd17872">
    <property type="entry name" value="GPN3"/>
    <property type="match status" value="1"/>
</dbReference>
<keyword evidence="5 6" id="KW-0342">GTP-binding</keyword>
<dbReference type="GO" id="GO:0003924">
    <property type="term" value="F:GTPase activity"/>
    <property type="evidence" value="ECO:0007669"/>
    <property type="project" value="TreeGrafter"/>
</dbReference>
<proteinExistence type="inferred from homology"/>
<sequence length="281" mass="31421">MVRVGALVIGPAGSGKSTFCEMLRAHAETMRRRVHVVNLDPAADHFSYPVAIDIRDLISLEDAMSEMRLGPNGGLIFCMEYLVENIQWLQDELDEIGADEYILFDCPGQIELYSHVPAMQTVVRELQRCDFRMAATYLLDSQFVADASKFISGVLCCLSAMTSLELPHVNVLSKCDQLPSRGLLEEFLDADAEALRERLDHTTRPELYRLNAAICELIDDWSMVQFLPSDPRDSDTIDQILAQMDHATQYHEDVEPRIAEDDDCGKDEADSGVDGMEGGDD</sequence>
<gene>
    <name evidence="8" type="ORF">CLEP1334_LOCUS15443</name>
</gene>
<dbReference type="PANTHER" id="PTHR21231:SF7">
    <property type="entry name" value="GPN-LOOP GTPASE 3"/>
    <property type="match status" value="1"/>
</dbReference>
<protein>
    <recommendedName>
        <fullName evidence="2 6">GPN-loop GTPase 3</fullName>
    </recommendedName>
</protein>
<dbReference type="SUPFAM" id="SSF52540">
    <property type="entry name" value="P-loop containing nucleoside triphosphate hydrolases"/>
    <property type="match status" value="1"/>
</dbReference>
<evidence type="ECO:0000256" key="5">
    <source>
        <dbReference type="ARBA" id="ARBA00023134"/>
    </source>
</evidence>
<feature type="region of interest" description="Disordered" evidence="7">
    <location>
        <begin position="254"/>
        <end position="281"/>
    </location>
</feature>
<organism evidence="8">
    <name type="scientific">Calcidiscus leptoporus</name>
    <dbReference type="NCBI Taxonomy" id="127549"/>
    <lineage>
        <taxon>Eukaryota</taxon>
        <taxon>Haptista</taxon>
        <taxon>Haptophyta</taxon>
        <taxon>Prymnesiophyceae</taxon>
        <taxon>Coccolithales</taxon>
        <taxon>Calcidiscaceae</taxon>
        <taxon>Calcidiscus</taxon>
    </lineage>
</organism>
<evidence type="ECO:0000313" key="8">
    <source>
        <dbReference type="EMBL" id="CAD8540160.1"/>
    </source>
</evidence>
<dbReference type="InterPro" id="IPR004130">
    <property type="entry name" value="Gpn"/>
</dbReference>
<reference evidence="8" key="1">
    <citation type="submission" date="2021-01" db="EMBL/GenBank/DDBJ databases">
        <authorList>
            <person name="Corre E."/>
            <person name="Pelletier E."/>
            <person name="Niang G."/>
            <person name="Scheremetjew M."/>
            <person name="Finn R."/>
            <person name="Kale V."/>
            <person name="Holt S."/>
            <person name="Cochrane G."/>
            <person name="Meng A."/>
            <person name="Brown T."/>
            <person name="Cohen L."/>
        </authorList>
    </citation>
    <scope>NUCLEOTIDE SEQUENCE</scope>
    <source>
        <strain evidence="8">RCC1130</strain>
    </source>
</reference>
<dbReference type="AlphaFoldDB" id="A0A7S0J3M6"/>
<dbReference type="Pfam" id="PF03029">
    <property type="entry name" value="ATP_bind_1"/>
    <property type="match status" value="1"/>
</dbReference>
<evidence type="ECO:0000256" key="7">
    <source>
        <dbReference type="SAM" id="MobiDB-lite"/>
    </source>
</evidence>
<evidence type="ECO:0000256" key="1">
    <source>
        <dbReference type="ARBA" id="ARBA00005290"/>
    </source>
</evidence>